<dbReference type="InterPro" id="IPR035965">
    <property type="entry name" value="PAS-like_dom_sf"/>
</dbReference>
<evidence type="ECO:0000259" key="3">
    <source>
        <dbReference type="PROSITE" id="PS50887"/>
    </source>
</evidence>
<reference evidence="4" key="1">
    <citation type="submission" date="2021-01" db="EMBL/GenBank/DDBJ databases">
        <title>Genome sequence of strain Noviherbaspirillum sp. DKR-6.</title>
        <authorList>
            <person name="Chaudhary D.K."/>
        </authorList>
    </citation>
    <scope>NUCLEOTIDE SEQUENCE</scope>
    <source>
        <strain evidence="4">DKR-6</strain>
    </source>
</reference>
<dbReference type="InterPro" id="IPR043128">
    <property type="entry name" value="Rev_trsase/Diguanyl_cyclase"/>
</dbReference>
<dbReference type="Gene3D" id="3.30.450.20">
    <property type="entry name" value="PAS domain"/>
    <property type="match status" value="2"/>
</dbReference>
<dbReference type="EMBL" id="JAEPBG010000011">
    <property type="protein sequence ID" value="MBK4737268.1"/>
    <property type="molecule type" value="Genomic_DNA"/>
</dbReference>
<dbReference type="SMART" id="SM00052">
    <property type="entry name" value="EAL"/>
    <property type="match status" value="1"/>
</dbReference>
<evidence type="ECO:0000256" key="1">
    <source>
        <dbReference type="SAM" id="Phobius"/>
    </source>
</evidence>
<dbReference type="AlphaFoldDB" id="A0A934SXE7"/>
<evidence type="ECO:0000259" key="2">
    <source>
        <dbReference type="PROSITE" id="PS50883"/>
    </source>
</evidence>
<dbReference type="NCBIfam" id="TIGR00254">
    <property type="entry name" value="GGDEF"/>
    <property type="match status" value="1"/>
</dbReference>
<keyword evidence="1" id="KW-0812">Transmembrane</keyword>
<dbReference type="InterPro" id="IPR000160">
    <property type="entry name" value="GGDEF_dom"/>
</dbReference>
<name>A0A934SXE7_9BURK</name>
<dbReference type="CDD" id="cd01948">
    <property type="entry name" value="EAL"/>
    <property type="match status" value="1"/>
</dbReference>
<comment type="caution">
    <text evidence="4">The sequence shown here is derived from an EMBL/GenBank/DDBJ whole genome shotgun (WGS) entry which is preliminary data.</text>
</comment>
<dbReference type="PANTHER" id="PTHR44757:SF2">
    <property type="entry name" value="BIOFILM ARCHITECTURE MAINTENANCE PROTEIN MBAA"/>
    <property type="match status" value="1"/>
</dbReference>
<feature type="domain" description="EAL" evidence="2">
    <location>
        <begin position="614"/>
        <end position="868"/>
    </location>
</feature>
<dbReference type="Pfam" id="PF00563">
    <property type="entry name" value="EAL"/>
    <property type="match status" value="1"/>
</dbReference>
<feature type="domain" description="GGDEF" evidence="3">
    <location>
        <begin position="471"/>
        <end position="605"/>
    </location>
</feature>
<dbReference type="Pfam" id="PF00990">
    <property type="entry name" value="GGDEF"/>
    <property type="match status" value="1"/>
</dbReference>
<evidence type="ECO:0000313" key="4">
    <source>
        <dbReference type="EMBL" id="MBK4737268.1"/>
    </source>
</evidence>
<accession>A0A934SXE7</accession>
<dbReference type="SUPFAM" id="SSF55785">
    <property type="entry name" value="PYP-like sensor domain (PAS domain)"/>
    <property type="match status" value="1"/>
</dbReference>
<dbReference type="PANTHER" id="PTHR44757">
    <property type="entry name" value="DIGUANYLATE CYCLASE DGCP"/>
    <property type="match status" value="1"/>
</dbReference>
<dbReference type="PROSITE" id="PS50887">
    <property type="entry name" value="GGDEF"/>
    <property type="match status" value="1"/>
</dbReference>
<dbReference type="SMART" id="SM00267">
    <property type="entry name" value="GGDEF"/>
    <property type="match status" value="1"/>
</dbReference>
<dbReference type="SUPFAM" id="SSF55073">
    <property type="entry name" value="Nucleotide cyclase"/>
    <property type="match status" value="1"/>
</dbReference>
<dbReference type="CDD" id="cd12914">
    <property type="entry name" value="PDC1_DGC_like"/>
    <property type="match status" value="1"/>
</dbReference>
<protein>
    <submittedName>
        <fullName evidence="4">EAL domain-containing protein</fullName>
    </submittedName>
</protein>
<dbReference type="Gene3D" id="3.30.70.270">
    <property type="match status" value="1"/>
</dbReference>
<keyword evidence="1" id="KW-1133">Transmembrane helix</keyword>
<dbReference type="PROSITE" id="PS50883">
    <property type="entry name" value="EAL"/>
    <property type="match status" value="1"/>
</dbReference>
<feature type="transmembrane region" description="Helical" evidence="1">
    <location>
        <begin position="275"/>
        <end position="297"/>
    </location>
</feature>
<dbReference type="CDD" id="cd01949">
    <property type="entry name" value="GGDEF"/>
    <property type="match status" value="1"/>
</dbReference>
<keyword evidence="1" id="KW-0472">Membrane</keyword>
<proteinExistence type="predicted"/>
<dbReference type="Gene3D" id="3.20.20.450">
    <property type="entry name" value="EAL domain"/>
    <property type="match status" value="1"/>
</dbReference>
<sequence>MIAWPLLSLVLSALVCGAFYFKLSSDRKALEESGLKDAALLSRAYAQQLIHTLEAIDQTSMELRDFWEQSGGHVRLEQMRGTGSFVAQQFRYITIFDRHGRLVTSSFPIADKVSIEAQDFFKFHRDNNSDALRIGAPRWGRFVKKRVIQFTRRLSDADDRFAGVLVIAVAPEYFVQFSEATGLGNNGLLGLVDYDSVIESTLVVNGREGAGHGALVRVPAEAIGGPAVTLNGDQWFTDGRARFFSVQPLNSYPLAVAVGIAKHEKLAPYRQARAVYGKIAAAAVVILMAFGFALTYLSMRLAWRQYKADGIREAYRSTTERASEGFFMWQVIAGSRGEVVDLELVDCNERGAALYQRQKGELIGARLSALYQPFFFDELLNICRVVIADGFYEDEFETRHGSLVSARWIYRKFVHSGSRIALTLRDITEKKQNEHDLARLATQDALTGLPNRHWLTSYLPEAFARATAGKSIMAVLFIDLDNFKNVNDSAGHSAGDQLLREVAIRLRAVLRQPTDHVARLGGDEFTVVIETAKSEEEVSHVAGRIAQILQEPFLISGRDVVVGGSIGIALYPRDASDPETLLKSADIAMYAAKEEKKGTYRFYSSQYYEKIRSRLRLEQALALAIRNDEFVMHYQPRIATRTNKLAGMEALVRWAHPEQGFIPPNEFIPLAERTGLILPLGDLVISKVCAQLALWQREGGTVFPVSINVSARQFSEGRVSSHLASCLARYQVSSHLIEVELTESAMMGDLKTVQREIDALNQLGVKIHVDDFGTGYSSLSLLNQLKLDVLKIDRAFTAQLGSGREGEIFFRAIVSMAKALGMQVVAEGVETKEQLALLQTLDCDEIQGYLISAPLQAERMSALFRQDIFVM</sequence>
<dbReference type="InterPro" id="IPR035919">
    <property type="entry name" value="EAL_sf"/>
</dbReference>
<dbReference type="RefSeq" id="WP_200595426.1">
    <property type="nucleotide sequence ID" value="NZ_JAEPBG010000011.1"/>
</dbReference>
<organism evidence="4 5">
    <name type="scientific">Noviherbaspirillum pedocola</name>
    <dbReference type="NCBI Taxonomy" id="2801341"/>
    <lineage>
        <taxon>Bacteria</taxon>
        <taxon>Pseudomonadati</taxon>
        <taxon>Pseudomonadota</taxon>
        <taxon>Betaproteobacteria</taxon>
        <taxon>Burkholderiales</taxon>
        <taxon>Oxalobacteraceae</taxon>
        <taxon>Noviherbaspirillum</taxon>
    </lineage>
</organism>
<gene>
    <name evidence="4" type="ORF">JJB74_21820</name>
</gene>
<dbReference type="SUPFAM" id="SSF141868">
    <property type="entry name" value="EAL domain-like"/>
    <property type="match status" value="1"/>
</dbReference>
<dbReference type="InterPro" id="IPR029787">
    <property type="entry name" value="Nucleotide_cyclase"/>
</dbReference>
<dbReference type="Proteomes" id="UP000622890">
    <property type="component" value="Unassembled WGS sequence"/>
</dbReference>
<keyword evidence="5" id="KW-1185">Reference proteome</keyword>
<evidence type="ECO:0000313" key="5">
    <source>
        <dbReference type="Proteomes" id="UP000622890"/>
    </source>
</evidence>
<dbReference type="InterPro" id="IPR052155">
    <property type="entry name" value="Biofilm_reg_signaling"/>
</dbReference>
<dbReference type="InterPro" id="IPR001633">
    <property type="entry name" value="EAL_dom"/>
</dbReference>